<organism evidence="1">
    <name type="scientific">Pararge aegeria</name>
    <name type="common">speckled wood butterfly</name>
    <dbReference type="NCBI Taxonomy" id="116150"/>
    <lineage>
        <taxon>Eukaryota</taxon>
        <taxon>Metazoa</taxon>
        <taxon>Ecdysozoa</taxon>
        <taxon>Arthropoda</taxon>
        <taxon>Hexapoda</taxon>
        <taxon>Insecta</taxon>
        <taxon>Pterygota</taxon>
        <taxon>Neoptera</taxon>
        <taxon>Endopterygota</taxon>
        <taxon>Lepidoptera</taxon>
        <taxon>Glossata</taxon>
        <taxon>Ditrysia</taxon>
        <taxon>Papilionoidea</taxon>
        <taxon>Nymphalidae</taxon>
        <taxon>Satyrinae</taxon>
        <taxon>Satyrini</taxon>
        <taxon>Parargina</taxon>
        <taxon>Pararge</taxon>
    </lineage>
</organism>
<evidence type="ECO:0000313" key="1">
    <source>
        <dbReference type="EMBL" id="JAA90815.1"/>
    </source>
</evidence>
<reference evidence="1" key="1">
    <citation type="journal article" date="2013" name="BMC Genomics">
        <title>Unscrambling butterfly oogenesis.</title>
        <authorList>
            <person name="Carter J.M."/>
            <person name="Baker S.C."/>
            <person name="Pink R."/>
            <person name="Carter D.R."/>
            <person name="Collins A."/>
            <person name="Tomlin J."/>
            <person name="Gibbs M."/>
            <person name="Breuker C.J."/>
        </authorList>
    </citation>
    <scope>NUCLEOTIDE SEQUENCE</scope>
    <source>
        <tissue evidence="1">Ovary</tissue>
    </source>
</reference>
<reference evidence="1" key="2">
    <citation type="submission" date="2013-05" db="EMBL/GenBank/DDBJ databases">
        <authorList>
            <person name="Carter J.-M."/>
            <person name="Baker S.C."/>
            <person name="Pink R."/>
            <person name="Carter D.R.F."/>
            <person name="Collins A."/>
            <person name="Tomlin J."/>
            <person name="Gibbs M."/>
            <person name="Breuker C.J."/>
        </authorList>
    </citation>
    <scope>NUCLEOTIDE SEQUENCE</scope>
    <source>
        <tissue evidence="1">Ovary</tissue>
    </source>
</reference>
<sequence length="68" mass="8171">MVLHCRFHQLLEMSMKFARFKTKINQKFLISRSHFMYQRFTYSGIKLDSITASKTRLIRSSDNKKIVL</sequence>
<name>S4PQE8_9NEOP</name>
<dbReference type="EMBL" id="GAIX01001745">
    <property type="protein sequence ID" value="JAA90815.1"/>
    <property type="molecule type" value="Transcribed_RNA"/>
</dbReference>
<proteinExistence type="predicted"/>
<protein>
    <submittedName>
        <fullName evidence="1">Uncharacterized protein</fullName>
    </submittedName>
</protein>
<accession>S4PQE8</accession>
<dbReference type="AlphaFoldDB" id="S4PQE8"/>